<feature type="transmembrane region" description="Helical" evidence="1">
    <location>
        <begin position="59"/>
        <end position="92"/>
    </location>
</feature>
<reference evidence="2 3" key="1">
    <citation type="submission" date="2019-07" db="EMBL/GenBank/DDBJ databases">
        <authorList>
            <person name="Kim J.K."/>
            <person name="Cheong H.-M."/>
            <person name="Choi Y."/>
            <person name="Hwang K.J."/>
            <person name="Lee S."/>
            <person name="Choi C."/>
        </authorList>
    </citation>
    <scope>NUCLEOTIDE SEQUENCE [LARGE SCALE GENOMIC DNA]</scope>
    <source>
        <strain evidence="2 3">KS 22</strain>
    </source>
</reference>
<evidence type="ECO:0000256" key="1">
    <source>
        <dbReference type="SAM" id="Phobius"/>
    </source>
</evidence>
<dbReference type="Proteomes" id="UP000515679">
    <property type="component" value="Chromosome"/>
</dbReference>
<feature type="transmembrane region" description="Helical" evidence="1">
    <location>
        <begin position="112"/>
        <end position="135"/>
    </location>
</feature>
<name>A0A7G5BYB9_9BACL</name>
<evidence type="ECO:0000313" key="2">
    <source>
        <dbReference type="EMBL" id="QMV41953.1"/>
    </source>
</evidence>
<gene>
    <name evidence="2" type="ORF">FPL14_12700</name>
</gene>
<accession>A0A7G5BYB9</accession>
<sequence length="162" mass="17700">MMNLKTIAICLYIVVVYWISTHIPSLHSLFFPTIGAFSLLFISKPFSKTELSKIAFGAIVSSVIGTVIVSVHPGVISLFINTIIVITLITKLKWNAPPILAVSFVPFFVQPTFIWAIPLSVCGALLGLLITLYVVHQIESRWSSLPFLVKGTAAQVESEKAA</sequence>
<keyword evidence="3" id="KW-1185">Reference proteome</keyword>
<dbReference type="RefSeq" id="WP_182303333.1">
    <property type="nucleotide sequence ID" value="NZ_CP041969.1"/>
</dbReference>
<evidence type="ECO:0000313" key="3">
    <source>
        <dbReference type="Proteomes" id="UP000515679"/>
    </source>
</evidence>
<evidence type="ECO:0008006" key="4">
    <source>
        <dbReference type="Google" id="ProtNLM"/>
    </source>
</evidence>
<protein>
    <recommendedName>
        <fullName evidence="4">HPP family protein</fullName>
    </recommendedName>
</protein>
<dbReference type="AlphaFoldDB" id="A0A7G5BYB9"/>
<organism evidence="2 3">
    <name type="scientific">Cohnella cholangitidis</name>
    <dbReference type="NCBI Taxonomy" id="2598458"/>
    <lineage>
        <taxon>Bacteria</taxon>
        <taxon>Bacillati</taxon>
        <taxon>Bacillota</taxon>
        <taxon>Bacilli</taxon>
        <taxon>Bacillales</taxon>
        <taxon>Paenibacillaceae</taxon>
        <taxon>Cohnella</taxon>
    </lineage>
</organism>
<feature type="transmembrane region" description="Helical" evidence="1">
    <location>
        <begin position="7"/>
        <end position="23"/>
    </location>
</feature>
<proteinExistence type="predicted"/>
<feature type="transmembrane region" description="Helical" evidence="1">
    <location>
        <begin position="29"/>
        <end position="47"/>
    </location>
</feature>
<keyword evidence="1" id="KW-0812">Transmembrane</keyword>
<keyword evidence="1" id="KW-0472">Membrane</keyword>
<keyword evidence="1" id="KW-1133">Transmembrane helix</keyword>
<dbReference type="EMBL" id="CP041969">
    <property type="protein sequence ID" value="QMV41953.1"/>
    <property type="molecule type" value="Genomic_DNA"/>
</dbReference>
<dbReference type="KEGG" id="cchl:FPL14_12700"/>